<evidence type="ECO:0000313" key="11">
    <source>
        <dbReference type="Proteomes" id="UP000709336"/>
    </source>
</evidence>
<dbReference type="InterPro" id="IPR038371">
    <property type="entry name" value="Cu_polyphenol_OxRdtase_sf"/>
</dbReference>
<comment type="caution">
    <text evidence="10">The sequence shown here is derived from an EMBL/GenBank/DDBJ whole genome shotgun (WGS) entry which is preliminary data.</text>
</comment>
<evidence type="ECO:0000313" key="10">
    <source>
        <dbReference type="EMBL" id="NMH58896.1"/>
    </source>
</evidence>
<evidence type="ECO:0000256" key="1">
    <source>
        <dbReference type="ARBA" id="ARBA00000553"/>
    </source>
</evidence>
<sequence>MTINYAWFSPEWDRPDNITAYVSTRLNNSGFAVHGEPYSENNIALHVDDDPDRVLHNRSLLPFSNRLCWLNQTHSNVCVTLPYLSDTADASISTSRRYWCAIMTADCVPILITNSSGTEVAAIHAGWQGLTNGIIKNTLHSMDSNPKDCLAWIGPAICKNCFEVDADFSGQFTQWPHTIEARSLEKAYIDLPEIARCQLHSLGLTNVTLSSLCTYENESLFFSHRRSQHQGHQATGRMVSVIGINKC</sequence>
<name>A0ABX1R0D0_9ALTE</name>
<dbReference type="EMBL" id="JAATNW010000002">
    <property type="protein sequence ID" value="NMH58896.1"/>
    <property type="molecule type" value="Genomic_DNA"/>
</dbReference>
<evidence type="ECO:0000256" key="6">
    <source>
        <dbReference type="ARBA" id="ARBA00047989"/>
    </source>
</evidence>
<dbReference type="SUPFAM" id="SSF64438">
    <property type="entry name" value="CNF1/YfiH-like putative cysteine hydrolases"/>
    <property type="match status" value="1"/>
</dbReference>
<accession>A0ABX1R0D0</accession>
<comment type="catalytic activity">
    <reaction evidence="7">
        <text>adenosine + phosphate = alpha-D-ribose 1-phosphate + adenine</text>
        <dbReference type="Rhea" id="RHEA:27642"/>
        <dbReference type="ChEBI" id="CHEBI:16335"/>
        <dbReference type="ChEBI" id="CHEBI:16708"/>
        <dbReference type="ChEBI" id="CHEBI:43474"/>
        <dbReference type="ChEBI" id="CHEBI:57720"/>
        <dbReference type="EC" id="2.4.2.1"/>
    </reaction>
    <physiologicalReaction direction="left-to-right" evidence="7">
        <dbReference type="Rhea" id="RHEA:27643"/>
    </physiologicalReaction>
</comment>
<dbReference type="NCBIfam" id="TIGR00726">
    <property type="entry name" value="peptidoglycan editing factor PgeF"/>
    <property type="match status" value="1"/>
</dbReference>
<evidence type="ECO:0000256" key="4">
    <source>
        <dbReference type="ARBA" id="ARBA00022723"/>
    </source>
</evidence>
<reference evidence="10 11" key="1">
    <citation type="submission" date="2020-03" db="EMBL/GenBank/DDBJ databases">
        <title>Alteromonas ponticola sp. nov., isolated from seawater.</title>
        <authorList>
            <person name="Yoon J.-H."/>
            <person name="Kim Y.-O."/>
        </authorList>
    </citation>
    <scope>NUCLEOTIDE SEQUENCE [LARGE SCALE GENOMIC DNA]</scope>
    <source>
        <strain evidence="10 11">MYP5</strain>
    </source>
</reference>
<dbReference type="Gene3D" id="3.60.140.10">
    <property type="entry name" value="CNF1/YfiH-like putative cysteine hydrolases"/>
    <property type="match status" value="1"/>
</dbReference>
<gene>
    <name evidence="10" type="primary">pgeF</name>
    <name evidence="10" type="ORF">HCJ96_02530</name>
</gene>
<proteinExistence type="inferred from homology"/>
<comment type="catalytic activity">
    <reaction evidence="1">
        <text>inosine + phosphate = alpha-D-ribose 1-phosphate + hypoxanthine</text>
        <dbReference type="Rhea" id="RHEA:27646"/>
        <dbReference type="ChEBI" id="CHEBI:17368"/>
        <dbReference type="ChEBI" id="CHEBI:17596"/>
        <dbReference type="ChEBI" id="CHEBI:43474"/>
        <dbReference type="ChEBI" id="CHEBI:57720"/>
        <dbReference type="EC" id="2.4.2.1"/>
    </reaction>
    <physiologicalReaction direction="left-to-right" evidence="1">
        <dbReference type="Rhea" id="RHEA:27647"/>
    </physiologicalReaction>
</comment>
<evidence type="ECO:0000256" key="2">
    <source>
        <dbReference type="ARBA" id="ARBA00007353"/>
    </source>
</evidence>
<dbReference type="InterPro" id="IPR003730">
    <property type="entry name" value="Cu_polyphenol_OxRdtase"/>
</dbReference>
<evidence type="ECO:0000256" key="7">
    <source>
        <dbReference type="ARBA" id="ARBA00048968"/>
    </source>
</evidence>
<comment type="catalytic activity">
    <reaction evidence="8">
        <text>S-methyl-5'-thioadenosine + phosphate = 5-(methylsulfanyl)-alpha-D-ribose 1-phosphate + adenine</text>
        <dbReference type="Rhea" id="RHEA:11852"/>
        <dbReference type="ChEBI" id="CHEBI:16708"/>
        <dbReference type="ChEBI" id="CHEBI:17509"/>
        <dbReference type="ChEBI" id="CHEBI:43474"/>
        <dbReference type="ChEBI" id="CHEBI:58533"/>
        <dbReference type="EC" id="2.4.2.28"/>
    </reaction>
    <physiologicalReaction direction="left-to-right" evidence="8">
        <dbReference type="Rhea" id="RHEA:11853"/>
    </physiologicalReaction>
</comment>
<keyword evidence="4" id="KW-0479">Metal-binding</keyword>
<comment type="catalytic activity">
    <reaction evidence="6">
        <text>adenosine + H2O + H(+) = inosine + NH4(+)</text>
        <dbReference type="Rhea" id="RHEA:24408"/>
        <dbReference type="ChEBI" id="CHEBI:15377"/>
        <dbReference type="ChEBI" id="CHEBI:15378"/>
        <dbReference type="ChEBI" id="CHEBI:16335"/>
        <dbReference type="ChEBI" id="CHEBI:17596"/>
        <dbReference type="ChEBI" id="CHEBI:28938"/>
        <dbReference type="EC" id="3.5.4.4"/>
    </reaction>
    <physiologicalReaction direction="left-to-right" evidence="6">
        <dbReference type="Rhea" id="RHEA:24409"/>
    </physiologicalReaction>
</comment>
<dbReference type="RefSeq" id="WP_169209479.1">
    <property type="nucleotide sequence ID" value="NZ_JAATNW010000002.1"/>
</dbReference>
<organism evidence="10 11">
    <name type="scientific">Alteromonas ponticola</name>
    <dbReference type="NCBI Taxonomy" id="2720613"/>
    <lineage>
        <taxon>Bacteria</taxon>
        <taxon>Pseudomonadati</taxon>
        <taxon>Pseudomonadota</taxon>
        <taxon>Gammaproteobacteria</taxon>
        <taxon>Alteromonadales</taxon>
        <taxon>Alteromonadaceae</taxon>
        <taxon>Alteromonas/Salinimonas group</taxon>
        <taxon>Alteromonas</taxon>
    </lineage>
</organism>
<evidence type="ECO:0000256" key="9">
    <source>
        <dbReference type="RuleBase" id="RU361274"/>
    </source>
</evidence>
<keyword evidence="11" id="KW-1185">Reference proteome</keyword>
<dbReference type="Proteomes" id="UP000709336">
    <property type="component" value="Unassembled WGS sequence"/>
</dbReference>
<evidence type="ECO:0000256" key="8">
    <source>
        <dbReference type="ARBA" id="ARBA00049893"/>
    </source>
</evidence>
<comment type="similarity">
    <text evidence="2 9">Belongs to the purine nucleoside phosphorylase YfiH/LACC1 family.</text>
</comment>
<protein>
    <recommendedName>
        <fullName evidence="9">Purine nucleoside phosphorylase</fullName>
    </recommendedName>
</protein>
<dbReference type="InterPro" id="IPR011324">
    <property type="entry name" value="Cytotoxic_necrot_fac-like_cat"/>
</dbReference>
<keyword evidence="3" id="KW-0808">Transferase</keyword>
<evidence type="ECO:0000256" key="5">
    <source>
        <dbReference type="ARBA" id="ARBA00022833"/>
    </source>
</evidence>
<dbReference type="PANTHER" id="PTHR30616">
    <property type="entry name" value="UNCHARACTERIZED PROTEIN YFIH"/>
    <property type="match status" value="1"/>
</dbReference>
<keyword evidence="5" id="KW-0862">Zinc</keyword>
<dbReference type="CDD" id="cd16833">
    <property type="entry name" value="YfiH"/>
    <property type="match status" value="1"/>
</dbReference>
<dbReference type="Pfam" id="PF02578">
    <property type="entry name" value="Cu-oxidase_4"/>
    <property type="match status" value="1"/>
</dbReference>
<dbReference type="PANTHER" id="PTHR30616:SF3">
    <property type="entry name" value="PURINE NUCLEOSIDE PHOSPHORYLASE"/>
    <property type="match status" value="1"/>
</dbReference>
<evidence type="ECO:0000256" key="3">
    <source>
        <dbReference type="ARBA" id="ARBA00022679"/>
    </source>
</evidence>